<protein>
    <submittedName>
        <fullName evidence="1">Uncharacterized protein</fullName>
    </submittedName>
</protein>
<evidence type="ECO:0000313" key="1">
    <source>
        <dbReference type="EMBL" id="WZU64885.1"/>
    </source>
</evidence>
<dbReference type="EMBL" id="CP151762">
    <property type="protein sequence ID" value="WZU64885.1"/>
    <property type="molecule type" value="Genomic_DNA"/>
</dbReference>
<dbReference type="Proteomes" id="UP001451782">
    <property type="component" value="Chromosome"/>
</dbReference>
<keyword evidence="2" id="KW-1185">Reference proteome</keyword>
<dbReference type="AlphaFoldDB" id="A0AAN0M569"/>
<proteinExistence type="predicted"/>
<reference evidence="1 2" key="1">
    <citation type="submission" date="2024-04" db="EMBL/GenBank/DDBJ databases">
        <title>Phylogenomic analyses of a clade within the roseobacter group suggest taxonomic reassignments of species of the genera Aestuariivita, Citreicella, Loktanella, Nautella, Pelagibaca, Ruegeria, Thalassobius, Thiobacimonas and Tropicibacter, and the proposal o.</title>
        <authorList>
            <person name="Jeon C.O."/>
        </authorList>
    </citation>
    <scope>NUCLEOTIDE SEQUENCE [LARGE SCALE GENOMIC DNA]</scope>
    <source>
        <strain evidence="1 2">G8-12</strain>
    </source>
</reference>
<dbReference type="RefSeq" id="WP_342071240.1">
    <property type="nucleotide sequence ID" value="NZ_CP151762.1"/>
</dbReference>
<organism evidence="1 2">
    <name type="scientific">Yoonia algicola</name>
    <dbReference type="NCBI Taxonomy" id="3137368"/>
    <lineage>
        <taxon>Bacteria</taxon>
        <taxon>Pseudomonadati</taxon>
        <taxon>Pseudomonadota</taxon>
        <taxon>Alphaproteobacteria</taxon>
        <taxon>Rhodobacterales</taxon>
        <taxon>Paracoccaceae</taxon>
        <taxon>Yoonia</taxon>
    </lineage>
</organism>
<evidence type="ECO:0000313" key="2">
    <source>
        <dbReference type="Proteomes" id="UP001451782"/>
    </source>
</evidence>
<gene>
    <name evidence="1" type="ORF">AABB28_06315</name>
</gene>
<name>A0AAN0M569_9RHOB</name>
<accession>A0AAN0M569</accession>
<dbReference type="KEGG" id="yag:AABB28_06315"/>
<sequence length="89" mass="9687">MIETVLFDPKGLIRDAFAIEGINAPECRSIFLDWALGVPAGHDVRTEVGRLVAHYAAYAPASHPMLETLRAALQNPPVPRRRGGRGGRV</sequence>